<name>A0A060R9F6_9BACT</name>
<accession>A0A060R9F6</accession>
<dbReference type="Gene3D" id="3.40.367.20">
    <property type="match status" value="2"/>
</dbReference>
<feature type="domain" description="Hexokinase N-terminal" evidence="10">
    <location>
        <begin position="2"/>
        <end position="181"/>
    </location>
</feature>
<dbReference type="PANTHER" id="PTHR19443:SF16">
    <property type="entry name" value="HEXOKINASE TYPE 1-RELATED"/>
    <property type="match status" value="1"/>
</dbReference>
<evidence type="ECO:0000313" key="12">
    <source>
        <dbReference type="EMBL" id="CDN30373.1"/>
    </source>
</evidence>
<evidence type="ECO:0000259" key="11">
    <source>
        <dbReference type="Pfam" id="PF03727"/>
    </source>
</evidence>
<dbReference type="GO" id="GO:0008865">
    <property type="term" value="F:fructokinase activity"/>
    <property type="evidence" value="ECO:0007669"/>
    <property type="project" value="TreeGrafter"/>
</dbReference>
<dbReference type="Gene3D" id="3.30.420.40">
    <property type="match status" value="1"/>
</dbReference>
<keyword evidence="13" id="KW-1185">Reference proteome</keyword>
<reference evidence="12 13" key="1">
    <citation type="journal article" date="2015" name="Genome Announc.">
        <title>Complete Genome Sequence of the Novel Leech Symbiont Mucinivorans hirudinis M3T.</title>
        <authorList>
            <person name="Nelson M.C."/>
            <person name="Bomar L."/>
            <person name="Graf J."/>
        </authorList>
    </citation>
    <scope>NUCLEOTIDE SEQUENCE [LARGE SCALE GENOMIC DNA]</scope>
    <source>
        <strain evidence="13">M3</strain>
    </source>
</reference>
<keyword evidence="5" id="KW-0547">Nucleotide-binding</keyword>
<dbReference type="STRING" id="1433126.BN938_0267"/>
<keyword evidence="8" id="KW-0324">Glycolysis</keyword>
<dbReference type="Proteomes" id="UP000027616">
    <property type="component" value="Chromosome I"/>
</dbReference>
<keyword evidence="6 12" id="KW-0418">Kinase</keyword>
<dbReference type="InterPro" id="IPR043129">
    <property type="entry name" value="ATPase_NBD"/>
</dbReference>
<dbReference type="PATRIC" id="fig|1433126.3.peg.265"/>
<dbReference type="KEGG" id="rbc:BN938_0267"/>
<dbReference type="Pfam" id="PF00349">
    <property type="entry name" value="Hexokinase_1"/>
    <property type="match status" value="1"/>
</dbReference>
<dbReference type="InterPro" id="IPR022672">
    <property type="entry name" value="Hexokinase_N"/>
</dbReference>
<gene>
    <name evidence="12" type="ORF">BN938_0267</name>
</gene>
<evidence type="ECO:0000256" key="6">
    <source>
        <dbReference type="ARBA" id="ARBA00022777"/>
    </source>
</evidence>
<dbReference type="GO" id="GO:0004340">
    <property type="term" value="F:glucokinase activity"/>
    <property type="evidence" value="ECO:0007669"/>
    <property type="project" value="TreeGrafter"/>
</dbReference>
<dbReference type="GO" id="GO:0005536">
    <property type="term" value="F:D-glucose binding"/>
    <property type="evidence" value="ECO:0007669"/>
    <property type="project" value="InterPro"/>
</dbReference>
<dbReference type="eggNOG" id="COG5026">
    <property type="taxonomic scope" value="Bacteria"/>
</dbReference>
<dbReference type="GO" id="GO:0006006">
    <property type="term" value="P:glucose metabolic process"/>
    <property type="evidence" value="ECO:0007669"/>
    <property type="project" value="TreeGrafter"/>
</dbReference>
<dbReference type="GO" id="GO:0001678">
    <property type="term" value="P:intracellular glucose homeostasis"/>
    <property type="evidence" value="ECO:0007669"/>
    <property type="project" value="InterPro"/>
</dbReference>
<evidence type="ECO:0000256" key="7">
    <source>
        <dbReference type="ARBA" id="ARBA00022840"/>
    </source>
</evidence>
<evidence type="ECO:0000256" key="1">
    <source>
        <dbReference type="ARBA" id="ARBA00004921"/>
    </source>
</evidence>
<dbReference type="GO" id="GO:0005524">
    <property type="term" value="F:ATP binding"/>
    <property type="evidence" value="ECO:0007669"/>
    <property type="project" value="UniProtKB-KW"/>
</dbReference>
<evidence type="ECO:0000256" key="4">
    <source>
        <dbReference type="ARBA" id="ARBA00022679"/>
    </source>
</evidence>
<comment type="pathway">
    <text evidence="2">Carbohydrate metabolism.</text>
</comment>
<protein>
    <submittedName>
        <fullName evidence="12">Hexokinase</fullName>
        <ecNumber evidence="12">2.7.1.1</ecNumber>
    </submittedName>
</protein>
<evidence type="ECO:0000256" key="8">
    <source>
        <dbReference type="ARBA" id="ARBA00023152"/>
    </source>
</evidence>
<feature type="domain" description="Hexokinase C-terminal" evidence="11">
    <location>
        <begin position="192"/>
        <end position="273"/>
    </location>
</feature>
<dbReference type="InterPro" id="IPR001312">
    <property type="entry name" value="Hexokinase"/>
</dbReference>
<dbReference type="PROSITE" id="PS51748">
    <property type="entry name" value="HEXOKINASE_2"/>
    <property type="match status" value="1"/>
</dbReference>
<comment type="similarity">
    <text evidence="3">Belongs to the hexokinase family.</text>
</comment>
<keyword evidence="4 12" id="KW-0808">Transferase</keyword>
<comment type="pathway">
    <text evidence="1">Carbohydrate degradation.</text>
</comment>
<dbReference type="InterPro" id="IPR022673">
    <property type="entry name" value="Hexokinase_C"/>
</dbReference>
<dbReference type="PANTHER" id="PTHR19443">
    <property type="entry name" value="HEXOKINASE"/>
    <property type="match status" value="1"/>
</dbReference>
<dbReference type="EC" id="2.7.1.1" evidence="12"/>
<keyword evidence="7" id="KW-0067">ATP-binding</keyword>
<dbReference type="PRINTS" id="PR00475">
    <property type="entry name" value="HEXOKINASE"/>
</dbReference>
<dbReference type="CDD" id="cd24000">
    <property type="entry name" value="ASKHA_NBD_HK"/>
    <property type="match status" value="1"/>
</dbReference>
<dbReference type="Pfam" id="PF03727">
    <property type="entry name" value="Hexokinase_2"/>
    <property type="match status" value="1"/>
</dbReference>
<evidence type="ECO:0000259" key="10">
    <source>
        <dbReference type="Pfam" id="PF00349"/>
    </source>
</evidence>
<dbReference type="SUPFAM" id="SSF53067">
    <property type="entry name" value="Actin-like ATPase domain"/>
    <property type="match status" value="2"/>
</dbReference>
<dbReference type="EMBL" id="HG934468">
    <property type="protein sequence ID" value="CDN30373.1"/>
    <property type="molecule type" value="Genomic_DNA"/>
</dbReference>
<evidence type="ECO:0000256" key="3">
    <source>
        <dbReference type="ARBA" id="ARBA00009225"/>
    </source>
</evidence>
<dbReference type="GO" id="GO:0006096">
    <property type="term" value="P:glycolytic process"/>
    <property type="evidence" value="ECO:0007669"/>
    <property type="project" value="UniProtKB-UniPathway"/>
</dbReference>
<evidence type="ECO:0000256" key="2">
    <source>
        <dbReference type="ARBA" id="ARBA00005007"/>
    </source>
</evidence>
<organism evidence="12 13">
    <name type="scientific">Mucinivorans hirudinis</name>
    <dbReference type="NCBI Taxonomy" id="1433126"/>
    <lineage>
        <taxon>Bacteria</taxon>
        <taxon>Pseudomonadati</taxon>
        <taxon>Bacteroidota</taxon>
        <taxon>Bacteroidia</taxon>
        <taxon>Bacteroidales</taxon>
        <taxon>Rikenellaceae</taxon>
        <taxon>Mucinivorans</taxon>
    </lineage>
</organism>
<dbReference type="OrthoDB" id="6383434at2"/>
<proteinExistence type="inferred from homology"/>
<evidence type="ECO:0000256" key="9">
    <source>
        <dbReference type="ARBA" id="ARBA00047905"/>
    </source>
</evidence>
<sequence length="399" mass="44067">MKNEFELTTEQLIEIANDLDAKIYRGLTVNGTEIKCIPTYVKPCKNALEGEAVAFDLGGTNFRAAKVRIGEHTDVLEDFKKNFEHMKEPRYTREDLFEDISNVADKLDIADNASIGYCFSYPSESTMNGDAELIEWTKGVNIDGMIGKPIGQTLLDYLNEKNPKRYSKVVVINDTIATLFAGLSTPHKDAYIGLIVGTGTNMATIYPSSHISKIKNVKSWKGETPVNLESGNFNPPHLTKYDNAVDAKSEKPGAQRFEKAISGMYIGRVFLEVFPEAGFEPTLSGKDLNFIINNPTEYTSEQVEVAYQINVRSAKLVAASIAGLVSNLAKVNANTRNIMLLAEGTMFWSKAVYKDFDYKSVVHDTLRTILRGMGYEDINVDIPLTSNANLIGSAVAVLS</sequence>
<dbReference type="AlphaFoldDB" id="A0A060R9F6"/>
<evidence type="ECO:0000256" key="5">
    <source>
        <dbReference type="ARBA" id="ARBA00022741"/>
    </source>
</evidence>
<dbReference type="UniPathway" id="UPA00109">
    <property type="reaction ID" value="UER00180"/>
</dbReference>
<dbReference type="HOGENOM" id="CLU_014393_5_3_10"/>
<evidence type="ECO:0000313" key="13">
    <source>
        <dbReference type="Proteomes" id="UP000027616"/>
    </source>
</evidence>
<comment type="catalytic activity">
    <reaction evidence="9">
        <text>D-fructose + ATP = D-fructose 6-phosphate + ADP + H(+)</text>
        <dbReference type="Rhea" id="RHEA:16125"/>
        <dbReference type="ChEBI" id="CHEBI:15378"/>
        <dbReference type="ChEBI" id="CHEBI:30616"/>
        <dbReference type="ChEBI" id="CHEBI:37721"/>
        <dbReference type="ChEBI" id="CHEBI:61527"/>
        <dbReference type="ChEBI" id="CHEBI:456216"/>
        <dbReference type="EC" id="2.7.1.1"/>
    </reaction>
    <physiologicalReaction direction="left-to-right" evidence="9">
        <dbReference type="Rhea" id="RHEA:16126"/>
    </physiologicalReaction>
</comment>